<dbReference type="EMBL" id="JXQK01000053">
    <property type="protein sequence ID" value="KIP62504.1"/>
    <property type="molecule type" value="Genomic_DNA"/>
</dbReference>
<keyword evidence="6 7" id="KW-0961">Cell wall biogenesis/degradation</keyword>
<feature type="binding site" evidence="7">
    <location>
        <begin position="47"/>
        <end position="48"/>
    </location>
    <ligand>
        <name>substrate</name>
    </ligand>
</feature>
<dbReference type="PROSITE" id="PS00924">
    <property type="entry name" value="ASP_GLU_RACEMASE_2"/>
    <property type="match status" value="1"/>
</dbReference>
<dbReference type="PANTHER" id="PTHR21198">
    <property type="entry name" value="GLUTAMATE RACEMASE"/>
    <property type="match status" value="1"/>
</dbReference>
<feature type="binding site" evidence="7">
    <location>
        <begin position="198"/>
        <end position="199"/>
    </location>
    <ligand>
        <name>substrate</name>
    </ligand>
</feature>
<evidence type="ECO:0000256" key="4">
    <source>
        <dbReference type="ARBA" id="ARBA00022984"/>
    </source>
</evidence>
<keyword evidence="9" id="KW-1185">Reference proteome</keyword>
<feature type="binding site" evidence="7">
    <location>
        <begin position="79"/>
        <end position="80"/>
    </location>
    <ligand>
        <name>substrate</name>
    </ligand>
</feature>
<keyword evidence="5 7" id="KW-0413">Isomerase</keyword>
<dbReference type="Pfam" id="PF01177">
    <property type="entry name" value="Asp_Glu_race"/>
    <property type="match status" value="1"/>
</dbReference>
<dbReference type="FunFam" id="3.40.50.1860:FF:000001">
    <property type="entry name" value="Glutamate racemase"/>
    <property type="match status" value="1"/>
</dbReference>
<dbReference type="InterPro" id="IPR015942">
    <property type="entry name" value="Asp/Glu/hydantoin_racemase"/>
</dbReference>
<dbReference type="Gene3D" id="3.40.50.1860">
    <property type="match status" value="2"/>
</dbReference>
<dbReference type="GeneID" id="93484934"/>
<dbReference type="InterPro" id="IPR033134">
    <property type="entry name" value="Asp/Glu_racemase_AS_2"/>
</dbReference>
<dbReference type="Proteomes" id="UP000032046">
    <property type="component" value="Unassembled WGS sequence"/>
</dbReference>
<gene>
    <name evidence="7" type="primary">murI</name>
    <name evidence="8" type="ORF">ST44_06760</name>
</gene>
<dbReference type="InterPro" id="IPR018187">
    <property type="entry name" value="Asp/Glu_racemase_AS_1"/>
</dbReference>
<evidence type="ECO:0000313" key="8">
    <source>
        <dbReference type="EMBL" id="KIP62504.1"/>
    </source>
</evidence>
<accession>A0A0D0ITY6</accession>
<dbReference type="OrthoDB" id="9801055at2"/>
<protein>
    <recommendedName>
        <fullName evidence="2 7">Glutamate racemase</fullName>
        <ecNumber evidence="2 7">5.1.1.3</ecNumber>
    </recommendedName>
</protein>
<dbReference type="UniPathway" id="UPA00219"/>
<evidence type="ECO:0000256" key="5">
    <source>
        <dbReference type="ARBA" id="ARBA00023235"/>
    </source>
</evidence>
<dbReference type="GO" id="GO:0071555">
    <property type="term" value="P:cell wall organization"/>
    <property type="evidence" value="ECO:0007669"/>
    <property type="project" value="UniProtKB-KW"/>
</dbReference>
<dbReference type="GO" id="GO:0008881">
    <property type="term" value="F:glutamate racemase activity"/>
    <property type="evidence" value="ECO:0007669"/>
    <property type="project" value="UniProtKB-UniRule"/>
</dbReference>
<name>A0A0D0ITY6_9BACT</name>
<evidence type="ECO:0000256" key="1">
    <source>
        <dbReference type="ARBA" id="ARBA00001602"/>
    </source>
</evidence>
<evidence type="ECO:0000256" key="6">
    <source>
        <dbReference type="ARBA" id="ARBA00023316"/>
    </source>
</evidence>
<dbReference type="PANTHER" id="PTHR21198:SF2">
    <property type="entry name" value="GLUTAMATE RACEMASE"/>
    <property type="match status" value="1"/>
</dbReference>
<dbReference type="GO" id="GO:0008360">
    <property type="term" value="P:regulation of cell shape"/>
    <property type="evidence" value="ECO:0007669"/>
    <property type="project" value="UniProtKB-KW"/>
</dbReference>
<comment type="catalytic activity">
    <reaction evidence="1 7">
        <text>L-glutamate = D-glutamate</text>
        <dbReference type="Rhea" id="RHEA:12813"/>
        <dbReference type="ChEBI" id="CHEBI:29985"/>
        <dbReference type="ChEBI" id="CHEBI:29986"/>
        <dbReference type="EC" id="5.1.1.3"/>
    </reaction>
</comment>
<reference evidence="8 9" key="1">
    <citation type="submission" date="2015-01" db="EMBL/GenBank/DDBJ databases">
        <title>Comparative genomics of non-oral Prevotella species.</title>
        <authorList>
            <person name="Accetto T."/>
            <person name="Nograsek B."/>
            <person name="Avgustin G."/>
        </authorList>
    </citation>
    <scope>NUCLEOTIDE SEQUENCE [LARGE SCALE GENOMIC DNA]</scope>
    <source>
        <strain evidence="8 9">P5-119</strain>
    </source>
</reference>
<comment type="function">
    <text evidence="7">Provides the (R)-glutamate required for cell wall biosynthesis.</text>
</comment>
<feature type="binding site" evidence="7">
    <location>
        <begin position="15"/>
        <end position="16"/>
    </location>
    <ligand>
        <name>substrate</name>
    </ligand>
</feature>
<evidence type="ECO:0000256" key="3">
    <source>
        <dbReference type="ARBA" id="ARBA00022960"/>
    </source>
</evidence>
<dbReference type="HAMAP" id="MF_00258">
    <property type="entry name" value="Glu_racemase"/>
    <property type="match status" value="1"/>
</dbReference>
<feature type="active site" description="Proton donor/acceptor" evidence="7">
    <location>
        <position position="197"/>
    </location>
</feature>
<sequence>MIESTGKTGPIGVFDSGYGGLTILHQMRQLLPQYDYLYLGDNARAPYGPRSFDIVYQFTREAVEKLFSMGCHLVILACNTASAKALRSIQQNDLPQIDPNRRVLGVIRPTAECIGSITQSRHVGIVATAGTIKSESYVMEIHKLYPDITVTGEPCPMWVPLIENNEYDSPGADYFVEKRIGNLMRRDPQIDSIILGCTHYPLLLNKILKYVPRGVRIVPQGEYVANSLKDYLMRHPEMDMRCSKHGTCHYLTTESAEKFRESAQLFLNEDIDVERVVLG</sequence>
<dbReference type="NCBIfam" id="TIGR00067">
    <property type="entry name" value="glut_race"/>
    <property type="match status" value="1"/>
</dbReference>
<feature type="active site" description="Proton donor/acceptor" evidence="7">
    <location>
        <position position="78"/>
    </location>
</feature>
<organism evidence="8 9">
    <name type="scientific">Prevotella pectinovora</name>
    <dbReference type="NCBI Taxonomy" id="1602169"/>
    <lineage>
        <taxon>Bacteria</taxon>
        <taxon>Pseudomonadati</taxon>
        <taxon>Bacteroidota</taxon>
        <taxon>Bacteroidia</taxon>
        <taxon>Bacteroidales</taxon>
        <taxon>Prevotellaceae</taxon>
        <taxon>Prevotella</taxon>
    </lineage>
</organism>
<dbReference type="STRING" id="1602171.ST44_06760"/>
<evidence type="ECO:0000256" key="7">
    <source>
        <dbReference type="HAMAP-Rule" id="MF_00258"/>
    </source>
</evidence>
<comment type="similarity">
    <text evidence="7">Belongs to the aspartate/glutamate racemases family.</text>
</comment>
<comment type="pathway">
    <text evidence="7">Cell wall biogenesis; peptidoglycan biosynthesis.</text>
</comment>
<dbReference type="PROSITE" id="PS00923">
    <property type="entry name" value="ASP_GLU_RACEMASE_1"/>
    <property type="match status" value="1"/>
</dbReference>
<keyword evidence="4 7" id="KW-0573">Peptidoglycan synthesis</keyword>
<keyword evidence="3 7" id="KW-0133">Cell shape</keyword>
<dbReference type="AlphaFoldDB" id="A0A0D0ITY6"/>
<dbReference type="SUPFAM" id="SSF53681">
    <property type="entry name" value="Aspartate/glutamate racemase"/>
    <property type="match status" value="2"/>
</dbReference>
<evidence type="ECO:0000256" key="2">
    <source>
        <dbReference type="ARBA" id="ARBA00013090"/>
    </source>
</evidence>
<dbReference type="GO" id="GO:0009252">
    <property type="term" value="P:peptidoglycan biosynthetic process"/>
    <property type="evidence" value="ECO:0007669"/>
    <property type="project" value="UniProtKB-UniRule"/>
</dbReference>
<dbReference type="InterPro" id="IPR004391">
    <property type="entry name" value="Glu_race"/>
</dbReference>
<dbReference type="InterPro" id="IPR001920">
    <property type="entry name" value="Asp/Glu_race"/>
</dbReference>
<comment type="caution">
    <text evidence="8">The sequence shown here is derived from an EMBL/GenBank/DDBJ whole genome shotgun (WGS) entry which is preliminary data.</text>
</comment>
<evidence type="ECO:0000313" key="9">
    <source>
        <dbReference type="Proteomes" id="UP000032046"/>
    </source>
</evidence>
<proteinExistence type="inferred from homology"/>
<dbReference type="EC" id="5.1.1.3" evidence="2 7"/>
<dbReference type="RefSeq" id="WP_022316704.1">
    <property type="nucleotide sequence ID" value="NZ_DBEXRU010000271.1"/>
</dbReference>